<feature type="transmembrane region" description="Helical" evidence="1">
    <location>
        <begin position="29"/>
        <end position="51"/>
    </location>
</feature>
<evidence type="ECO:0000313" key="3">
    <source>
        <dbReference type="EMBL" id="QOY38077.1"/>
    </source>
</evidence>
<evidence type="ECO:0000313" key="2">
    <source>
        <dbReference type="EMBL" id="OIJ21063.1"/>
    </source>
</evidence>
<reference evidence="3" key="4">
    <citation type="submission" date="2020-10" db="EMBL/GenBank/DDBJ databases">
        <authorList>
            <person name="Bassil N.M."/>
            <person name="Lloyd J.R."/>
        </authorList>
    </citation>
    <scope>NUCLEOTIDE SEQUENCE</scope>
    <source>
        <strain evidence="3">NB2006</strain>
    </source>
</reference>
<protein>
    <submittedName>
        <fullName evidence="2">Uncharacterized protein</fullName>
    </submittedName>
</protein>
<evidence type="ECO:0000256" key="1">
    <source>
        <dbReference type="SAM" id="Phobius"/>
    </source>
</evidence>
<dbReference type="EMBL" id="LQXD01000058">
    <property type="protein sequence ID" value="OIJ21063.1"/>
    <property type="molecule type" value="Genomic_DNA"/>
</dbReference>
<reference evidence="2 4" key="1">
    <citation type="submission" date="2016-10" db="EMBL/GenBank/DDBJ databases">
        <title>Draft genome sequences of four alkaliphilic bacteria belonging to the Anaerobacillus genus.</title>
        <authorList>
            <person name="Bassil N.M."/>
            <person name="Lloyd J.R."/>
        </authorList>
    </citation>
    <scope>NUCLEOTIDE SEQUENCE [LARGE SCALE GENOMIC DNA]</scope>
    <source>
        <strain evidence="2 4">NB2006</strain>
    </source>
</reference>
<proteinExistence type="predicted"/>
<reference evidence="3 4" key="2">
    <citation type="journal article" date="2017" name="Genome Announc.">
        <title>Draft Genome Sequences of Four Alkaliphilic Bacteria Belonging to the Anaerobacillus Genus.</title>
        <authorList>
            <person name="Bassil N.M."/>
            <person name="Lloyd J.R."/>
        </authorList>
    </citation>
    <scope>NUCLEOTIDE SEQUENCE [LARGE SCALE GENOMIC DNA]</scope>
    <source>
        <strain evidence="3 4">NB2006</strain>
    </source>
</reference>
<sequence length="78" mass="8601">MILAIVGVVASFLLLLSIIGFFKEIKTLLWLSIIVLAAYIVYIIGALIWSFTPATVTFYLAAIVVALTIVNIIVIYRI</sequence>
<evidence type="ECO:0000313" key="4">
    <source>
        <dbReference type="Proteomes" id="UP000180175"/>
    </source>
</evidence>
<dbReference type="AlphaFoldDB" id="A0A1S2M9B1"/>
<keyword evidence="1" id="KW-1133">Transmembrane helix</keyword>
<dbReference type="Proteomes" id="UP000180175">
    <property type="component" value="Chromosome"/>
</dbReference>
<feature type="transmembrane region" description="Helical" evidence="1">
    <location>
        <begin position="6"/>
        <end position="22"/>
    </location>
</feature>
<keyword evidence="1" id="KW-0472">Membrane</keyword>
<gene>
    <name evidence="3" type="ORF">AWH56_011370</name>
    <name evidence="2" type="ORF">AWH56_06605</name>
</gene>
<keyword evidence="4" id="KW-1185">Reference proteome</keyword>
<reference evidence="3 4" key="3">
    <citation type="journal article" date="2019" name="Int. J. Syst. Evol. Microbiol.">
        <title>Anaerobacillus isosaccharinicus sp. nov., an alkaliphilic bacterium which degrades isosaccharinic acid.</title>
        <authorList>
            <person name="Bassil N.M."/>
            <person name="Lloyd J.R."/>
        </authorList>
    </citation>
    <scope>NUCLEOTIDE SEQUENCE [LARGE SCALE GENOMIC DNA]</scope>
    <source>
        <strain evidence="3 4">NB2006</strain>
    </source>
</reference>
<keyword evidence="1" id="KW-0812">Transmembrane</keyword>
<dbReference type="EMBL" id="CP063356">
    <property type="protein sequence ID" value="QOY38077.1"/>
    <property type="molecule type" value="Genomic_DNA"/>
</dbReference>
<feature type="transmembrane region" description="Helical" evidence="1">
    <location>
        <begin position="57"/>
        <end position="76"/>
    </location>
</feature>
<dbReference type="KEGG" id="aia:AWH56_011370"/>
<dbReference type="RefSeq" id="WP_071316377.1">
    <property type="nucleotide sequence ID" value="NZ_CP063356.2"/>
</dbReference>
<accession>A0A1S2M9B1</accession>
<organism evidence="2 4">
    <name type="scientific">Anaerobacillus isosaccharinicus</name>
    <dbReference type="NCBI Taxonomy" id="1532552"/>
    <lineage>
        <taxon>Bacteria</taxon>
        <taxon>Bacillati</taxon>
        <taxon>Bacillota</taxon>
        <taxon>Bacilli</taxon>
        <taxon>Bacillales</taxon>
        <taxon>Bacillaceae</taxon>
        <taxon>Anaerobacillus</taxon>
    </lineage>
</organism>
<name>A0A1S2M9B1_9BACI</name>